<sequence length="206" mass="21893">MFATSFVVLSVLGFALAFPQHYPRQDFSDQDLFDSCPGGPGSSKFESADRCTLDSPIAGPNVRKFVVVGDPQLNCGGGTEPVTLMVGGSTEVSQTTTVDANVGIAIDGLSIGGGVSDSSTTSSTVSKMISITIPPQRQAVFVGGQNFNSENGRVQVNFRDRQFGHFIWFPGTNITRLTPIDGDVEFDVHESDCGTDPRDLSSYNGQ</sequence>
<dbReference type="STRING" id="154538.A0A1M2V270"/>
<keyword evidence="1" id="KW-0732">Signal</keyword>
<gene>
    <name evidence="2" type="ORF">TRAPUB_7905</name>
</gene>
<feature type="chain" id="PRO_5013019068" evidence="1">
    <location>
        <begin position="18"/>
        <end position="206"/>
    </location>
</feature>
<name>A0A1M2V270_TRAPU</name>
<proteinExistence type="predicted"/>
<dbReference type="OrthoDB" id="2735305at2759"/>
<evidence type="ECO:0000313" key="2">
    <source>
        <dbReference type="EMBL" id="OJT01647.1"/>
    </source>
</evidence>
<evidence type="ECO:0000313" key="3">
    <source>
        <dbReference type="Proteomes" id="UP000184267"/>
    </source>
</evidence>
<accession>A0A1M2V270</accession>
<dbReference type="OMA" id="HYPRQDF"/>
<protein>
    <submittedName>
        <fullName evidence="2">Uncharacterized protein</fullName>
    </submittedName>
</protein>
<dbReference type="EMBL" id="MNAD01001728">
    <property type="protein sequence ID" value="OJT01647.1"/>
    <property type="molecule type" value="Genomic_DNA"/>
</dbReference>
<organism evidence="2 3">
    <name type="scientific">Trametes pubescens</name>
    <name type="common">White-rot fungus</name>
    <dbReference type="NCBI Taxonomy" id="154538"/>
    <lineage>
        <taxon>Eukaryota</taxon>
        <taxon>Fungi</taxon>
        <taxon>Dikarya</taxon>
        <taxon>Basidiomycota</taxon>
        <taxon>Agaricomycotina</taxon>
        <taxon>Agaricomycetes</taxon>
        <taxon>Polyporales</taxon>
        <taxon>Polyporaceae</taxon>
        <taxon>Trametes</taxon>
    </lineage>
</organism>
<dbReference type="AlphaFoldDB" id="A0A1M2V270"/>
<comment type="caution">
    <text evidence="2">The sequence shown here is derived from an EMBL/GenBank/DDBJ whole genome shotgun (WGS) entry which is preliminary data.</text>
</comment>
<evidence type="ECO:0000256" key="1">
    <source>
        <dbReference type="SAM" id="SignalP"/>
    </source>
</evidence>
<dbReference type="Proteomes" id="UP000184267">
    <property type="component" value="Unassembled WGS sequence"/>
</dbReference>
<keyword evidence="3" id="KW-1185">Reference proteome</keyword>
<reference evidence="2 3" key="1">
    <citation type="submission" date="2016-10" db="EMBL/GenBank/DDBJ databases">
        <title>Genome sequence of the basidiomycete white-rot fungus Trametes pubescens.</title>
        <authorList>
            <person name="Makela M.R."/>
            <person name="Granchi Z."/>
            <person name="Peng M."/>
            <person name="De Vries R.P."/>
            <person name="Grigoriev I."/>
            <person name="Riley R."/>
            <person name="Hilden K."/>
        </authorList>
    </citation>
    <scope>NUCLEOTIDE SEQUENCE [LARGE SCALE GENOMIC DNA]</scope>
    <source>
        <strain evidence="2 3">FBCC735</strain>
    </source>
</reference>
<feature type="signal peptide" evidence="1">
    <location>
        <begin position="1"/>
        <end position="17"/>
    </location>
</feature>